<dbReference type="PRINTS" id="PR00260">
    <property type="entry name" value="CHEMTRNSDUCR"/>
</dbReference>
<keyword evidence="5" id="KW-1133">Transmembrane helix</keyword>
<keyword evidence="5" id="KW-0472">Membrane</keyword>
<dbReference type="GO" id="GO:0006935">
    <property type="term" value="P:chemotaxis"/>
    <property type="evidence" value="ECO:0007669"/>
    <property type="project" value="UniProtKB-KW"/>
</dbReference>
<dbReference type="Gene3D" id="1.10.287.950">
    <property type="entry name" value="Methyl-accepting chemotaxis protein"/>
    <property type="match status" value="1"/>
</dbReference>
<feature type="transmembrane region" description="Helical" evidence="5">
    <location>
        <begin position="164"/>
        <end position="186"/>
    </location>
</feature>
<dbReference type="RefSeq" id="WP_074645107.1">
    <property type="nucleotide sequence ID" value="NZ_FOFU01000010.1"/>
</dbReference>
<dbReference type="EMBL" id="FOFU01000010">
    <property type="protein sequence ID" value="SEQ78077.1"/>
    <property type="molecule type" value="Genomic_DNA"/>
</dbReference>
<dbReference type="PANTHER" id="PTHR43531">
    <property type="entry name" value="PROTEIN ICFG"/>
    <property type="match status" value="1"/>
</dbReference>
<keyword evidence="4" id="KW-0175">Coiled coil</keyword>
<dbReference type="InterPro" id="IPR004089">
    <property type="entry name" value="MCPsignal_dom"/>
</dbReference>
<evidence type="ECO:0000256" key="5">
    <source>
        <dbReference type="SAM" id="Phobius"/>
    </source>
</evidence>
<dbReference type="Proteomes" id="UP000182360">
    <property type="component" value="Unassembled WGS sequence"/>
</dbReference>
<keyword evidence="3" id="KW-0807">Transducer</keyword>
<evidence type="ECO:0000313" key="7">
    <source>
        <dbReference type="EMBL" id="SEQ78077.1"/>
    </source>
</evidence>
<feature type="transmembrane region" description="Helical" evidence="5">
    <location>
        <begin position="109"/>
        <end position="128"/>
    </location>
</feature>
<evidence type="ECO:0000313" key="8">
    <source>
        <dbReference type="Proteomes" id="UP000182360"/>
    </source>
</evidence>
<proteinExistence type="inferred from homology"/>
<organism evidence="7 8">
    <name type="scientific">Treponema bryantii</name>
    <dbReference type="NCBI Taxonomy" id="163"/>
    <lineage>
        <taxon>Bacteria</taxon>
        <taxon>Pseudomonadati</taxon>
        <taxon>Spirochaetota</taxon>
        <taxon>Spirochaetia</taxon>
        <taxon>Spirochaetales</taxon>
        <taxon>Treponemataceae</taxon>
        <taxon>Treponema</taxon>
    </lineage>
</organism>
<evidence type="ECO:0000256" key="4">
    <source>
        <dbReference type="SAM" id="Coils"/>
    </source>
</evidence>
<feature type="transmembrane region" description="Helical" evidence="5">
    <location>
        <begin position="140"/>
        <end position="158"/>
    </location>
</feature>
<sequence length="541" mass="59438">MSFNSFNQKFFPSQDILDKCPMREREQLSMLVGANIVFMIMFGLFGLVLFIFKYFIVGTGGLLLLAFFISSLYFIKKGHIHLGSWITTSAIMVIAAIECYGAPFSITNYLPYRDSCFIAVMGVCNYVISLRRRQMHSFFTFGLILWFVTNATVYRPIYIANKNIAVMNILICTLAILVSNICLLLFDSFTRRVVTRAEENENKSSLALSKISNVIIETAEGLNIGKQLSESTNKASSSVSEIRELYNYINTETTTLSSEAITIKDSSYQINDKAEQMKKSVQSQSDAISTTSAALTEMSASLTNISSIANDQRAGMNSLVQNLDSQMKLLQDLVNDMMKVKESSDKVSTFVEAVNKIASQTGLLAMNASIEAAHAGTLGKGFSVIAQEIRKLSEETSKNAQKITDTLEENGTIVNATSESVISFSEYTKTTTDTLRKTIRVMEEILSGVSEIDTGTRDVMNALTRIVDDANTNTRLAEGVATEIIQQNTALQNISSGTEQLQQKVSSLENLLNNIRNAIDEIDANASANAAVAEKISGALC</sequence>
<evidence type="ECO:0000256" key="1">
    <source>
        <dbReference type="ARBA" id="ARBA00022500"/>
    </source>
</evidence>
<feature type="transmembrane region" description="Helical" evidence="5">
    <location>
        <begin position="54"/>
        <end position="75"/>
    </location>
</feature>
<keyword evidence="8" id="KW-1185">Reference proteome</keyword>
<dbReference type="InterPro" id="IPR051310">
    <property type="entry name" value="MCP_chemotaxis"/>
</dbReference>
<dbReference type="STRING" id="163.SAMN04487775_102231"/>
<evidence type="ECO:0000256" key="3">
    <source>
        <dbReference type="PROSITE-ProRule" id="PRU00284"/>
    </source>
</evidence>
<dbReference type="InterPro" id="IPR004090">
    <property type="entry name" value="Chemotax_Me-accpt_rcpt"/>
</dbReference>
<dbReference type="GO" id="GO:0005886">
    <property type="term" value="C:plasma membrane"/>
    <property type="evidence" value="ECO:0007669"/>
    <property type="project" value="TreeGrafter"/>
</dbReference>
<comment type="similarity">
    <text evidence="2">Belongs to the methyl-accepting chemotaxis (MCP) protein family.</text>
</comment>
<dbReference type="GO" id="GO:0007165">
    <property type="term" value="P:signal transduction"/>
    <property type="evidence" value="ECO:0007669"/>
    <property type="project" value="UniProtKB-KW"/>
</dbReference>
<feature type="coiled-coil region" evidence="4">
    <location>
        <begin position="498"/>
        <end position="528"/>
    </location>
</feature>
<dbReference type="PROSITE" id="PS50111">
    <property type="entry name" value="CHEMOTAXIS_TRANSDUC_2"/>
    <property type="match status" value="1"/>
</dbReference>
<evidence type="ECO:0000259" key="6">
    <source>
        <dbReference type="PROSITE" id="PS50111"/>
    </source>
</evidence>
<feature type="transmembrane region" description="Helical" evidence="5">
    <location>
        <begin position="82"/>
        <end position="103"/>
    </location>
</feature>
<dbReference type="SMART" id="SM00283">
    <property type="entry name" value="MA"/>
    <property type="match status" value="1"/>
</dbReference>
<feature type="transmembrane region" description="Helical" evidence="5">
    <location>
        <begin position="28"/>
        <end position="48"/>
    </location>
</feature>
<dbReference type="Pfam" id="PF00015">
    <property type="entry name" value="MCPsignal"/>
    <property type="match status" value="1"/>
</dbReference>
<name>A0A1H9IU78_9SPIR</name>
<dbReference type="SUPFAM" id="SSF58104">
    <property type="entry name" value="Methyl-accepting chemotaxis protein (MCP) signaling domain"/>
    <property type="match status" value="1"/>
</dbReference>
<feature type="domain" description="Methyl-accepting transducer" evidence="6">
    <location>
        <begin position="259"/>
        <end position="502"/>
    </location>
</feature>
<keyword evidence="1" id="KW-0145">Chemotaxis</keyword>
<dbReference type="AlphaFoldDB" id="A0A1H9IU78"/>
<gene>
    <name evidence="7" type="ORF">SAMN04487977_110108</name>
</gene>
<evidence type="ECO:0000256" key="2">
    <source>
        <dbReference type="ARBA" id="ARBA00029447"/>
    </source>
</evidence>
<reference evidence="7 8" key="1">
    <citation type="submission" date="2016-10" db="EMBL/GenBank/DDBJ databases">
        <authorList>
            <person name="de Groot N.N."/>
        </authorList>
    </citation>
    <scope>NUCLEOTIDE SEQUENCE [LARGE SCALE GENOMIC DNA]</scope>
    <source>
        <strain evidence="7 8">B25</strain>
    </source>
</reference>
<dbReference type="PANTHER" id="PTHR43531:SF11">
    <property type="entry name" value="METHYL-ACCEPTING CHEMOTAXIS PROTEIN 3"/>
    <property type="match status" value="1"/>
</dbReference>
<accession>A0A1H9IU78</accession>
<dbReference type="GO" id="GO:0004888">
    <property type="term" value="F:transmembrane signaling receptor activity"/>
    <property type="evidence" value="ECO:0007669"/>
    <property type="project" value="InterPro"/>
</dbReference>
<dbReference type="OrthoDB" id="369592at2"/>
<protein>
    <submittedName>
        <fullName evidence="7">Methyl-accepting chemotaxis protein</fullName>
    </submittedName>
</protein>
<keyword evidence="5" id="KW-0812">Transmembrane</keyword>